<evidence type="ECO:0000256" key="3">
    <source>
        <dbReference type="ARBA" id="ARBA00022729"/>
    </source>
</evidence>
<feature type="compositionally biased region" description="Gly residues" evidence="4">
    <location>
        <begin position="1"/>
        <end position="19"/>
    </location>
</feature>
<comment type="similarity">
    <text evidence="2">Belongs to the bacterial solute-binding protein 2 family.</text>
</comment>
<reference evidence="7" key="1">
    <citation type="submission" date="2016-12" db="EMBL/GenBank/DDBJ databases">
        <authorList>
            <person name="Meng X."/>
        </authorList>
    </citation>
    <scope>NUCLEOTIDE SEQUENCE [LARGE SCALE GENOMIC DNA]</scope>
    <source>
        <strain evidence="7">DSM 19116</strain>
    </source>
</reference>
<evidence type="ECO:0000256" key="1">
    <source>
        <dbReference type="ARBA" id="ARBA00004196"/>
    </source>
</evidence>
<organism evidence="6 7">
    <name type="scientific">Bowdeniella nasicola</name>
    <dbReference type="NCBI Taxonomy" id="208480"/>
    <lineage>
        <taxon>Bacteria</taxon>
        <taxon>Bacillati</taxon>
        <taxon>Actinomycetota</taxon>
        <taxon>Actinomycetes</taxon>
        <taxon>Actinomycetales</taxon>
        <taxon>Actinomycetaceae</taxon>
        <taxon>Bowdeniella</taxon>
    </lineage>
</organism>
<dbReference type="PANTHER" id="PTHR46847:SF1">
    <property type="entry name" value="D-ALLOSE-BINDING PERIPLASMIC PROTEIN-RELATED"/>
    <property type="match status" value="1"/>
</dbReference>
<dbReference type="InterPro" id="IPR028082">
    <property type="entry name" value="Peripla_BP_I"/>
</dbReference>
<keyword evidence="3" id="KW-0732">Signal</keyword>
<feature type="region of interest" description="Disordered" evidence="4">
    <location>
        <begin position="263"/>
        <end position="300"/>
    </location>
</feature>
<evidence type="ECO:0000259" key="5">
    <source>
        <dbReference type="Pfam" id="PF13407"/>
    </source>
</evidence>
<dbReference type="Pfam" id="PF13407">
    <property type="entry name" value="Peripla_BP_4"/>
    <property type="match status" value="1"/>
</dbReference>
<dbReference type="PANTHER" id="PTHR46847">
    <property type="entry name" value="D-ALLOSE-BINDING PERIPLASMIC PROTEIN-RELATED"/>
    <property type="match status" value="1"/>
</dbReference>
<dbReference type="Gene3D" id="3.40.50.2300">
    <property type="match status" value="2"/>
</dbReference>
<dbReference type="Proteomes" id="UP000185628">
    <property type="component" value="Unassembled WGS sequence"/>
</dbReference>
<sequence>MGDPGSGGDKTGETTGGGQTEAFTIGISNGFVGSEYRTQMIADIEEAAKPYIDSGVIKPLVIENADTDVNGQIQQVRNLINAGVNAIIIDPNSGTALDGVFKEAADQGIKVFAIDQAVDTESVINVGIDQGEWAATSARWLAEELGEGKNIVVVNGISGHPANEARWGAAKKVFEEKGINVLTVADGNWDQATGQNQMSTLLSTYPNIDGVWTQDGMAQGILQAIIAAGKQNDITVSGEARGGFMRLWSEQGDGFKSIGVVNPPLTTPNSGKPLNCVPRKAHKTRSSIGSARETRREQGC</sequence>
<name>A0A1Q5Q1B7_9ACTO</name>
<evidence type="ECO:0000256" key="4">
    <source>
        <dbReference type="SAM" id="MobiDB-lite"/>
    </source>
</evidence>
<keyword evidence="7" id="KW-1185">Reference proteome</keyword>
<dbReference type="EMBL" id="MQVR01000064">
    <property type="protein sequence ID" value="OKL53400.1"/>
    <property type="molecule type" value="Genomic_DNA"/>
</dbReference>
<evidence type="ECO:0000313" key="7">
    <source>
        <dbReference type="Proteomes" id="UP000185628"/>
    </source>
</evidence>
<feature type="region of interest" description="Disordered" evidence="4">
    <location>
        <begin position="1"/>
        <end position="21"/>
    </location>
</feature>
<accession>A0A1Q5Q1B7</accession>
<gene>
    <name evidence="6" type="ORF">BSZ39_09800</name>
</gene>
<evidence type="ECO:0000313" key="6">
    <source>
        <dbReference type="EMBL" id="OKL53400.1"/>
    </source>
</evidence>
<dbReference type="GO" id="GO:0030313">
    <property type="term" value="C:cell envelope"/>
    <property type="evidence" value="ECO:0007669"/>
    <property type="project" value="UniProtKB-SubCell"/>
</dbReference>
<proteinExistence type="inferred from homology"/>
<evidence type="ECO:0000256" key="2">
    <source>
        <dbReference type="ARBA" id="ARBA00007639"/>
    </source>
</evidence>
<comment type="caution">
    <text evidence="6">The sequence shown here is derived from an EMBL/GenBank/DDBJ whole genome shotgun (WGS) entry which is preliminary data.</text>
</comment>
<comment type="subcellular location">
    <subcellularLocation>
        <location evidence="1">Cell envelope</location>
    </subcellularLocation>
</comment>
<dbReference type="InterPro" id="IPR025997">
    <property type="entry name" value="SBP_2_dom"/>
</dbReference>
<dbReference type="OrthoDB" id="7322203at2"/>
<dbReference type="GO" id="GO:0030246">
    <property type="term" value="F:carbohydrate binding"/>
    <property type="evidence" value="ECO:0007669"/>
    <property type="project" value="UniProtKB-ARBA"/>
</dbReference>
<protein>
    <recommendedName>
        <fullName evidence="5">Periplasmic binding protein domain-containing protein</fullName>
    </recommendedName>
</protein>
<feature type="domain" description="Periplasmic binding protein" evidence="5">
    <location>
        <begin position="25"/>
        <end position="248"/>
    </location>
</feature>
<dbReference type="SUPFAM" id="SSF53822">
    <property type="entry name" value="Periplasmic binding protein-like I"/>
    <property type="match status" value="1"/>
</dbReference>
<dbReference type="AlphaFoldDB" id="A0A1Q5Q1B7"/>